<evidence type="ECO:0000313" key="5">
    <source>
        <dbReference type="EMBL" id="MCP2368195.1"/>
    </source>
</evidence>
<evidence type="ECO:0000259" key="4">
    <source>
        <dbReference type="Pfam" id="PF13439"/>
    </source>
</evidence>
<dbReference type="AlphaFoldDB" id="A0A1H1UKN0"/>
<evidence type="ECO:0000256" key="2">
    <source>
        <dbReference type="ARBA" id="ARBA00022679"/>
    </source>
</evidence>
<dbReference type="Proteomes" id="UP000893823">
    <property type="component" value="Unassembled WGS sequence"/>
</dbReference>
<evidence type="ECO:0000256" key="1">
    <source>
        <dbReference type="ARBA" id="ARBA00022676"/>
    </source>
</evidence>
<sequence length="381" mass="40192">MPTTLRVIVDQVVAPVPGPIGRYAEALTQALIATAPRGCDVEGIVSSSLPTDYERIEAMFPGLAGLYKSSLARRELAAAWQFGLTTSPGGGMIHAPSLFAPLRRHDRTTPGEQIVVTVHDLLAWTHPDSLTSATVAWQKAMLKRARRHADAVVVPTHALAERLSSIVDLGDRVRVIGTAPRLGLERPPEVLVRSSAIELGLPDDYLVVEGSLEPRKGVGDLLAALGRPGVPDLQLVVLGPESWGELHLATVAEEAGVAPERVHAIEPRDAAQLASVLAGAVAFVAPSHDEGDGTSIIEAMSIGVPVVHSDTPAYVEVAADAGIAVPVGVGGGYVDRLAAAITAVVEHRDVAERLSIAGSDRARAFSWRDSAERVWQLHADL</sequence>
<dbReference type="SUPFAM" id="SSF53756">
    <property type="entry name" value="UDP-Glycosyltransferase/glycogen phosphorylase"/>
    <property type="match status" value="1"/>
</dbReference>
<feature type="domain" description="Glycosyl transferase family 1" evidence="3">
    <location>
        <begin position="204"/>
        <end position="358"/>
    </location>
</feature>
<dbReference type="OrthoDB" id="9801609at2"/>
<proteinExistence type="predicted"/>
<keyword evidence="2 6" id="KW-0808">Transferase</keyword>
<dbReference type="Proteomes" id="UP000199482">
    <property type="component" value="Chromosome I"/>
</dbReference>
<evidence type="ECO:0000313" key="7">
    <source>
        <dbReference type="Proteomes" id="UP000199482"/>
    </source>
</evidence>
<evidence type="ECO:0000313" key="8">
    <source>
        <dbReference type="Proteomes" id="UP000893823"/>
    </source>
</evidence>
<reference evidence="7" key="1">
    <citation type="submission" date="2016-10" db="EMBL/GenBank/DDBJ databases">
        <authorList>
            <person name="Varghese N."/>
            <person name="Submissions S."/>
        </authorList>
    </citation>
    <scope>NUCLEOTIDE SEQUENCE [LARGE SCALE GENOMIC DNA]</scope>
    <source>
        <strain evidence="7">CPCC 202695</strain>
    </source>
</reference>
<dbReference type="RefSeq" id="WP_092671218.1">
    <property type="nucleotide sequence ID" value="NZ_BMDN01000004.1"/>
</dbReference>
<keyword evidence="1" id="KW-0328">Glycosyltransferase</keyword>
<dbReference type="Pfam" id="PF00534">
    <property type="entry name" value="Glycos_transf_1"/>
    <property type="match status" value="1"/>
</dbReference>
<organism evidence="6 7">
    <name type="scientific">Agromyces flavus</name>
    <dbReference type="NCBI Taxonomy" id="589382"/>
    <lineage>
        <taxon>Bacteria</taxon>
        <taxon>Bacillati</taxon>
        <taxon>Actinomycetota</taxon>
        <taxon>Actinomycetes</taxon>
        <taxon>Micrococcales</taxon>
        <taxon>Microbacteriaceae</taxon>
        <taxon>Agromyces</taxon>
    </lineage>
</organism>
<protein>
    <submittedName>
        <fullName evidence="5">Glycosyltransferase involved in cell wall biosynthesis</fullName>
    </submittedName>
    <submittedName>
        <fullName evidence="6">Glycosyltransferase involved in cell wall bisynthesis</fullName>
    </submittedName>
</protein>
<dbReference type="PANTHER" id="PTHR46401:SF2">
    <property type="entry name" value="GLYCOSYLTRANSFERASE WBBK-RELATED"/>
    <property type="match status" value="1"/>
</dbReference>
<evidence type="ECO:0000313" key="6">
    <source>
        <dbReference type="EMBL" id="SDS72861.1"/>
    </source>
</evidence>
<name>A0A1H1UKN0_9MICO</name>
<dbReference type="EMBL" id="LT629755">
    <property type="protein sequence ID" value="SDS72861.1"/>
    <property type="molecule type" value="Genomic_DNA"/>
</dbReference>
<dbReference type="STRING" id="589382.SAMN04489721_1807"/>
<reference evidence="6" key="2">
    <citation type="submission" date="2016-10" db="EMBL/GenBank/DDBJ databases">
        <authorList>
            <person name="de Groot N.N."/>
        </authorList>
    </citation>
    <scope>NUCLEOTIDE SEQUENCE [LARGE SCALE GENOMIC DNA]</scope>
    <source>
        <strain evidence="6">CPCC 202695</strain>
    </source>
</reference>
<feature type="domain" description="Glycosyltransferase subfamily 4-like N-terminal" evidence="4">
    <location>
        <begin position="21"/>
        <end position="176"/>
    </location>
</feature>
<dbReference type="PANTHER" id="PTHR46401">
    <property type="entry name" value="GLYCOSYLTRANSFERASE WBBK-RELATED"/>
    <property type="match status" value="1"/>
</dbReference>
<accession>A0A1H1UKN0</accession>
<gene>
    <name evidence="5" type="ORF">BCL57_002368</name>
    <name evidence="6" type="ORF">SAMN04489721_1807</name>
</gene>
<dbReference type="GO" id="GO:0009103">
    <property type="term" value="P:lipopolysaccharide biosynthetic process"/>
    <property type="evidence" value="ECO:0007669"/>
    <property type="project" value="TreeGrafter"/>
</dbReference>
<dbReference type="InterPro" id="IPR001296">
    <property type="entry name" value="Glyco_trans_1"/>
</dbReference>
<reference evidence="5" key="3">
    <citation type="submission" date="2022-06" db="EMBL/GenBank/DDBJ databases">
        <title>Genomic Encyclopedia of Type Strains, Phase III (KMG-III): the genomes of soil and plant-associated and newly described type strains.</title>
        <authorList>
            <person name="Whitman W."/>
        </authorList>
    </citation>
    <scope>NUCLEOTIDE SEQUENCE</scope>
    <source>
        <strain evidence="5">CPCC 202695</strain>
    </source>
</reference>
<dbReference type="Gene3D" id="3.40.50.2000">
    <property type="entry name" value="Glycogen Phosphorylase B"/>
    <property type="match status" value="2"/>
</dbReference>
<dbReference type="EMBL" id="SODL02000004">
    <property type="protein sequence ID" value="MCP2368195.1"/>
    <property type="molecule type" value="Genomic_DNA"/>
</dbReference>
<evidence type="ECO:0000259" key="3">
    <source>
        <dbReference type="Pfam" id="PF00534"/>
    </source>
</evidence>
<dbReference type="CDD" id="cd03809">
    <property type="entry name" value="GT4_MtfB-like"/>
    <property type="match status" value="1"/>
</dbReference>
<dbReference type="Pfam" id="PF13439">
    <property type="entry name" value="Glyco_transf_4"/>
    <property type="match status" value="1"/>
</dbReference>
<dbReference type="GO" id="GO:0016757">
    <property type="term" value="F:glycosyltransferase activity"/>
    <property type="evidence" value="ECO:0007669"/>
    <property type="project" value="UniProtKB-KW"/>
</dbReference>
<dbReference type="InterPro" id="IPR028098">
    <property type="entry name" value="Glyco_trans_4-like_N"/>
</dbReference>
<keyword evidence="8" id="KW-1185">Reference proteome</keyword>